<organism evidence="4 5">
    <name type="scientific">Calocera viscosa (strain TUFC12733)</name>
    <dbReference type="NCBI Taxonomy" id="1330018"/>
    <lineage>
        <taxon>Eukaryota</taxon>
        <taxon>Fungi</taxon>
        <taxon>Dikarya</taxon>
        <taxon>Basidiomycota</taxon>
        <taxon>Agaricomycotina</taxon>
        <taxon>Dacrymycetes</taxon>
        <taxon>Dacrymycetales</taxon>
        <taxon>Dacrymycetaceae</taxon>
        <taxon>Calocera</taxon>
    </lineage>
</organism>
<dbReference type="EMBL" id="KV417267">
    <property type="protein sequence ID" value="KZP01326.1"/>
    <property type="molecule type" value="Genomic_DNA"/>
</dbReference>
<accession>A0A167RVI2</accession>
<dbReference type="PANTHER" id="PTHR12828">
    <property type="entry name" value="PROTEASOME MATURATION PROTEIN UMP1"/>
    <property type="match status" value="1"/>
</dbReference>
<comment type="similarity">
    <text evidence="2">Belongs to the POMP/UMP1 family.</text>
</comment>
<dbReference type="Pfam" id="PF05348">
    <property type="entry name" value="UMP1"/>
    <property type="match status" value="1"/>
</dbReference>
<sequence length="140" mass="15666">MDPSLRIVPSSNPASSSASLKDTANEYGVHDTMRHGLRSLAADIKQVHPLQGRLENWEATQDNLKLNMQRDLYGLHAPVRLLMERKAVAQTPHMPAMPRSNLHLDILMGRDEVLDVADFMAPEGPEPVDIHADMEKKLKL</sequence>
<evidence type="ECO:0000256" key="2">
    <source>
        <dbReference type="ARBA" id="ARBA00043974"/>
    </source>
</evidence>
<dbReference type="GO" id="GO:0005634">
    <property type="term" value="C:nucleus"/>
    <property type="evidence" value="ECO:0007669"/>
    <property type="project" value="TreeGrafter"/>
</dbReference>
<feature type="region of interest" description="Disordered" evidence="3">
    <location>
        <begin position="1"/>
        <end position="21"/>
    </location>
</feature>
<keyword evidence="1" id="KW-0143">Chaperone</keyword>
<reference evidence="4 5" key="1">
    <citation type="journal article" date="2016" name="Mol. Biol. Evol.">
        <title>Comparative Genomics of Early-Diverging Mushroom-Forming Fungi Provides Insights into the Origins of Lignocellulose Decay Capabilities.</title>
        <authorList>
            <person name="Nagy L.G."/>
            <person name="Riley R."/>
            <person name="Tritt A."/>
            <person name="Adam C."/>
            <person name="Daum C."/>
            <person name="Floudas D."/>
            <person name="Sun H."/>
            <person name="Yadav J.S."/>
            <person name="Pangilinan J."/>
            <person name="Larsson K.H."/>
            <person name="Matsuura K."/>
            <person name="Barry K."/>
            <person name="Labutti K."/>
            <person name="Kuo R."/>
            <person name="Ohm R.A."/>
            <person name="Bhattacharya S.S."/>
            <person name="Shirouzu T."/>
            <person name="Yoshinaga Y."/>
            <person name="Martin F.M."/>
            <person name="Grigoriev I.V."/>
            <person name="Hibbett D.S."/>
        </authorList>
    </citation>
    <scope>NUCLEOTIDE SEQUENCE [LARGE SCALE GENOMIC DNA]</scope>
    <source>
        <strain evidence="4 5">TUFC12733</strain>
    </source>
</reference>
<feature type="compositionally biased region" description="Low complexity" evidence="3">
    <location>
        <begin position="9"/>
        <end position="19"/>
    </location>
</feature>
<dbReference type="OrthoDB" id="15001at2759"/>
<evidence type="ECO:0000313" key="4">
    <source>
        <dbReference type="EMBL" id="KZP01326.1"/>
    </source>
</evidence>
<dbReference type="PANTHER" id="PTHR12828:SF3">
    <property type="entry name" value="PROTEASOME MATURATION PROTEIN"/>
    <property type="match status" value="1"/>
</dbReference>
<evidence type="ECO:0000256" key="1">
    <source>
        <dbReference type="ARBA" id="ARBA00023186"/>
    </source>
</evidence>
<dbReference type="AlphaFoldDB" id="A0A167RVI2"/>
<keyword evidence="4" id="KW-0647">Proteasome</keyword>
<protein>
    <submittedName>
        <fullName evidence="4">Proteasome maturation factor UMP1</fullName>
    </submittedName>
</protein>
<dbReference type="Proteomes" id="UP000076738">
    <property type="component" value="Unassembled WGS sequence"/>
</dbReference>
<evidence type="ECO:0000313" key="5">
    <source>
        <dbReference type="Proteomes" id="UP000076738"/>
    </source>
</evidence>
<dbReference type="GO" id="GO:0000502">
    <property type="term" value="C:proteasome complex"/>
    <property type="evidence" value="ECO:0007669"/>
    <property type="project" value="UniProtKB-KW"/>
</dbReference>
<evidence type="ECO:0000256" key="3">
    <source>
        <dbReference type="SAM" id="MobiDB-lite"/>
    </source>
</evidence>
<proteinExistence type="inferred from homology"/>
<keyword evidence="5" id="KW-1185">Reference proteome</keyword>
<name>A0A167RVI2_CALVF</name>
<gene>
    <name evidence="4" type="ORF">CALVIDRAFT_132465</name>
</gene>
<dbReference type="GO" id="GO:0005737">
    <property type="term" value="C:cytoplasm"/>
    <property type="evidence" value="ECO:0007669"/>
    <property type="project" value="TreeGrafter"/>
</dbReference>
<dbReference type="STRING" id="1330018.A0A167RVI2"/>
<dbReference type="GO" id="GO:0043248">
    <property type="term" value="P:proteasome assembly"/>
    <property type="evidence" value="ECO:0007669"/>
    <property type="project" value="InterPro"/>
</dbReference>
<dbReference type="InterPro" id="IPR008012">
    <property type="entry name" value="Ump1"/>
</dbReference>